<gene>
    <name evidence="4" type="primary">pats1</name>
    <name evidence="4" type="ORF">AWC38_SpisGene22874</name>
</gene>
<dbReference type="InterPro" id="IPR011029">
    <property type="entry name" value="DEATH-like_dom_sf"/>
</dbReference>
<feature type="domain" description="COR" evidence="3">
    <location>
        <begin position="75"/>
        <end position="206"/>
    </location>
</feature>
<evidence type="ECO:0000259" key="3">
    <source>
        <dbReference type="Pfam" id="PF16095"/>
    </source>
</evidence>
<name>A0A2B4R412_STYPI</name>
<dbReference type="InterPro" id="IPR036388">
    <property type="entry name" value="WH-like_DNA-bd_sf"/>
</dbReference>
<evidence type="ECO:0000313" key="5">
    <source>
        <dbReference type="Proteomes" id="UP000225706"/>
    </source>
</evidence>
<dbReference type="EMBL" id="LSMT01001079">
    <property type="protein sequence ID" value="PFX13074.1"/>
    <property type="molecule type" value="Genomic_DNA"/>
</dbReference>
<feature type="region of interest" description="Disordered" evidence="2">
    <location>
        <begin position="273"/>
        <end position="292"/>
    </location>
</feature>
<sequence>MLINLMMVEILKHLPRRSFMFCKTSRIVSICNDERVFVVDNSKSGGEFECPEVIQLRQTVLSVAEELPQMKEAIPIKWLRYEKAVHIIQEEGHQWISLQRAKQVALEKCQIVDEEEFLSVLNFLHDQRIVIHFDDSPQLNKLVVLDPQWLIVVFKVITVKPFNPEEREFRGLWSKLERTGILEEKLLEHLWGPLLQQEETSESLVEEREENALALPSAVQDTLLSPSCGARDVVIRFQDDLLLDQTSLESPNDETKRKIRCLERKAKISNRMDVVEHSREVSPAGTTGPLLPENLDVQDIPFQLSRHLSGNLSGGDEWTMVAERLELSPAEIRFLEKRSRNSFEAALVHCRNHQYLTFGEPYDVLVNCGYPAYADFL</sequence>
<protein>
    <submittedName>
        <fullName evidence="4">Putative serine/threonine-protein kinase pats1</fullName>
    </submittedName>
</protein>
<evidence type="ECO:0000256" key="2">
    <source>
        <dbReference type="SAM" id="MobiDB-lite"/>
    </source>
</evidence>
<dbReference type="SUPFAM" id="SSF47986">
    <property type="entry name" value="DEATH domain"/>
    <property type="match status" value="1"/>
</dbReference>
<evidence type="ECO:0000313" key="4">
    <source>
        <dbReference type="EMBL" id="PFX13074.1"/>
    </source>
</evidence>
<reference evidence="5" key="1">
    <citation type="journal article" date="2017" name="bioRxiv">
        <title>Comparative analysis of the genomes of Stylophora pistillata and Acropora digitifera provides evidence for extensive differences between species of corals.</title>
        <authorList>
            <person name="Voolstra C.R."/>
            <person name="Li Y."/>
            <person name="Liew Y.J."/>
            <person name="Baumgarten S."/>
            <person name="Zoccola D."/>
            <person name="Flot J.-F."/>
            <person name="Tambutte S."/>
            <person name="Allemand D."/>
            <person name="Aranda M."/>
        </authorList>
    </citation>
    <scope>NUCLEOTIDE SEQUENCE [LARGE SCALE GENOMIC DNA]</scope>
</reference>
<keyword evidence="5" id="KW-1185">Reference proteome</keyword>
<dbReference type="Proteomes" id="UP000225706">
    <property type="component" value="Unassembled WGS sequence"/>
</dbReference>
<keyword evidence="4" id="KW-0808">Transferase</keyword>
<dbReference type="Pfam" id="PF16095">
    <property type="entry name" value="COR-A"/>
    <property type="match status" value="1"/>
</dbReference>
<comment type="caution">
    <text evidence="4">The sequence shown here is derived from an EMBL/GenBank/DDBJ whole genome shotgun (WGS) entry which is preliminary data.</text>
</comment>
<organism evidence="4 5">
    <name type="scientific">Stylophora pistillata</name>
    <name type="common">Smooth cauliflower coral</name>
    <dbReference type="NCBI Taxonomy" id="50429"/>
    <lineage>
        <taxon>Eukaryota</taxon>
        <taxon>Metazoa</taxon>
        <taxon>Cnidaria</taxon>
        <taxon>Anthozoa</taxon>
        <taxon>Hexacorallia</taxon>
        <taxon>Scleractinia</taxon>
        <taxon>Astrocoeniina</taxon>
        <taxon>Pocilloporidae</taxon>
        <taxon>Stylophora</taxon>
    </lineage>
</organism>
<dbReference type="AlphaFoldDB" id="A0A2B4R412"/>
<dbReference type="OrthoDB" id="5982357at2759"/>
<keyword evidence="4" id="KW-0418">Kinase</keyword>
<dbReference type="GO" id="GO:0016301">
    <property type="term" value="F:kinase activity"/>
    <property type="evidence" value="ECO:0007669"/>
    <property type="project" value="UniProtKB-KW"/>
</dbReference>
<proteinExistence type="predicted"/>
<keyword evidence="1" id="KW-0677">Repeat</keyword>
<evidence type="ECO:0000256" key="1">
    <source>
        <dbReference type="ARBA" id="ARBA00022737"/>
    </source>
</evidence>
<dbReference type="InterPro" id="IPR032171">
    <property type="entry name" value="COR-A"/>
</dbReference>
<accession>A0A2B4R412</accession>
<dbReference type="Gene3D" id="1.10.10.10">
    <property type="entry name" value="Winged helix-like DNA-binding domain superfamily/Winged helix DNA-binding domain"/>
    <property type="match status" value="1"/>
</dbReference>